<sequence>MQAKSNADVCVRAVSAESGGSARRVQTLLKINGHPADRIRVNKLRLVLAWVRSNFLESGFPFVSSAASHLGYTSKTHGVRELRTQRHGGFGQKRVGLHSSVRRHRYSTFLRRYSPPPLMALSRWRHKAIVSSELRRFSAWCSSRGIDQSAGGCEGQPCAARSIPPSGATLILTHSLHITCLLGEPFFGKGK</sequence>
<dbReference type="EMBL" id="CAJGYM010000002">
    <property type="protein sequence ID" value="CAD6185393.1"/>
    <property type="molecule type" value="Genomic_DNA"/>
</dbReference>
<organism evidence="1 2">
    <name type="scientific">Caenorhabditis auriculariae</name>
    <dbReference type="NCBI Taxonomy" id="2777116"/>
    <lineage>
        <taxon>Eukaryota</taxon>
        <taxon>Metazoa</taxon>
        <taxon>Ecdysozoa</taxon>
        <taxon>Nematoda</taxon>
        <taxon>Chromadorea</taxon>
        <taxon>Rhabditida</taxon>
        <taxon>Rhabditina</taxon>
        <taxon>Rhabditomorpha</taxon>
        <taxon>Rhabditoidea</taxon>
        <taxon>Rhabditidae</taxon>
        <taxon>Peloderinae</taxon>
        <taxon>Caenorhabditis</taxon>
    </lineage>
</organism>
<dbReference type="Proteomes" id="UP000835052">
    <property type="component" value="Unassembled WGS sequence"/>
</dbReference>
<evidence type="ECO:0000313" key="2">
    <source>
        <dbReference type="Proteomes" id="UP000835052"/>
    </source>
</evidence>
<gene>
    <name evidence="1" type="ORF">CAUJ_LOCUS1312</name>
</gene>
<dbReference type="AlphaFoldDB" id="A0A8S1GRU1"/>
<proteinExistence type="predicted"/>
<reference evidence="1" key="1">
    <citation type="submission" date="2020-10" db="EMBL/GenBank/DDBJ databases">
        <authorList>
            <person name="Kikuchi T."/>
        </authorList>
    </citation>
    <scope>NUCLEOTIDE SEQUENCE</scope>
    <source>
        <strain evidence="1">NKZ352</strain>
    </source>
</reference>
<protein>
    <submittedName>
        <fullName evidence="1">Uncharacterized protein</fullName>
    </submittedName>
</protein>
<evidence type="ECO:0000313" key="1">
    <source>
        <dbReference type="EMBL" id="CAD6185393.1"/>
    </source>
</evidence>
<name>A0A8S1GRU1_9PELO</name>
<keyword evidence="2" id="KW-1185">Reference proteome</keyword>
<comment type="caution">
    <text evidence="1">The sequence shown here is derived from an EMBL/GenBank/DDBJ whole genome shotgun (WGS) entry which is preliminary data.</text>
</comment>
<accession>A0A8S1GRU1</accession>